<keyword evidence="1" id="KW-0378">Hydrolase</keyword>
<evidence type="ECO:0000259" key="2">
    <source>
        <dbReference type="SMART" id="SM00939"/>
    </source>
</evidence>
<dbReference type="Gene3D" id="1.10.3020.10">
    <property type="entry name" value="alpha-amino acid ester hydrolase ( Helical cap domain)"/>
    <property type="match status" value="1"/>
</dbReference>
<dbReference type="OrthoDB" id="319764at2"/>
<dbReference type="Pfam" id="PF08530">
    <property type="entry name" value="PepX_C"/>
    <property type="match status" value="1"/>
</dbReference>
<dbReference type="Pfam" id="PF02129">
    <property type="entry name" value="Peptidase_S15"/>
    <property type="match status" value="1"/>
</dbReference>
<dbReference type="EMBL" id="BFAV01000079">
    <property type="protein sequence ID" value="GBF33224.1"/>
    <property type="molecule type" value="Genomic_DNA"/>
</dbReference>
<dbReference type="InterPro" id="IPR029058">
    <property type="entry name" value="AB_hydrolase_fold"/>
</dbReference>
<dbReference type="SUPFAM" id="SSF53474">
    <property type="entry name" value="alpha/beta-Hydrolases"/>
    <property type="match status" value="1"/>
</dbReference>
<dbReference type="InterPro" id="IPR005674">
    <property type="entry name" value="CocE/Ser_esterase"/>
</dbReference>
<protein>
    <submittedName>
        <fullName evidence="3">X-Pro dipeptidyl-peptidase</fullName>
    </submittedName>
</protein>
<evidence type="ECO:0000313" key="4">
    <source>
        <dbReference type="Proteomes" id="UP000239549"/>
    </source>
</evidence>
<dbReference type="SMART" id="SM00939">
    <property type="entry name" value="PepX_C"/>
    <property type="match status" value="1"/>
</dbReference>
<dbReference type="RefSeq" id="WP_104371654.1">
    <property type="nucleotide sequence ID" value="NZ_BFAV01000079.1"/>
</dbReference>
<comment type="caution">
    <text evidence="3">The sequence shown here is derived from an EMBL/GenBank/DDBJ whole genome shotgun (WGS) entry which is preliminary data.</text>
</comment>
<feature type="domain" description="Xaa-Pro dipeptidyl-peptidase C-terminal" evidence="2">
    <location>
        <begin position="304"/>
        <end position="541"/>
    </location>
</feature>
<evidence type="ECO:0000256" key="1">
    <source>
        <dbReference type="ARBA" id="ARBA00022801"/>
    </source>
</evidence>
<dbReference type="SUPFAM" id="SSF49785">
    <property type="entry name" value="Galactose-binding domain-like"/>
    <property type="match status" value="1"/>
</dbReference>
<dbReference type="Gene3D" id="2.60.120.260">
    <property type="entry name" value="Galactose-binding domain-like"/>
    <property type="match status" value="1"/>
</dbReference>
<dbReference type="Proteomes" id="UP000239549">
    <property type="component" value="Unassembled WGS sequence"/>
</dbReference>
<dbReference type="InterPro" id="IPR050585">
    <property type="entry name" value="Xaa-Pro_dipeptidyl-ppase/CocE"/>
</dbReference>
<reference evidence="4" key="1">
    <citation type="submission" date="2018-02" db="EMBL/GenBank/DDBJ databases">
        <title>Genome sequence of Desulfocucumis palustris strain NAW-5.</title>
        <authorList>
            <person name="Watanabe M."/>
            <person name="Kojima H."/>
            <person name="Fukui M."/>
        </authorList>
    </citation>
    <scope>NUCLEOTIDE SEQUENCE [LARGE SCALE GENOMIC DNA]</scope>
    <source>
        <strain evidence="4">NAW-5</strain>
    </source>
</reference>
<evidence type="ECO:0000313" key="3">
    <source>
        <dbReference type="EMBL" id="GBF33224.1"/>
    </source>
</evidence>
<dbReference type="AlphaFoldDB" id="A0A2L2XB63"/>
<proteinExistence type="predicted"/>
<gene>
    <name evidence="3" type="ORF">DCCM_2323</name>
</gene>
<dbReference type="PANTHER" id="PTHR43056:SF10">
    <property type="entry name" value="COCE_NOND FAMILY, PUTATIVE (AFU_ORTHOLOGUE AFUA_7G00600)-RELATED"/>
    <property type="match status" value="1"/>
</dbReference>
<dbReference type="PANTHER" id="PTHR43056">
    <property type="entry name" value="PEPTIDASE S9 PROLYL OLIGOPEPTIDASE"/>
    <property type="match status" value="1"/>
</dbReference>
<organism evidence="3 4">
    <name type="scientific">Desulfocucumis palustris</name>
    <dbReference type="NCBI Taxonomy" id="1898651"/>
    <lineage>
        <taxon>Bacteria</taxon>
        <taxon>Bacillati</taxon>
        <taxon>Bacillota</taxon>
        <taxon>Clostridia</taxon>
        <taxon>Eubacteriales</taxon>
        <taxon>Desulfocucumaceae</taxon>
        <taxon>Desulfocucumis</taxon>
    </lineage>
</organism>
<dbReference type="GO" id="GO:0008239">
    <property type="term" value="F:dipeptidyl-peptidase activity"/>
    <property type="evidence" value="ECO:0007669"/>
    <property type="project" value="InterPro"/>
</dbReference>
<dbReference type="NCBIfam" id="TIGR00976">
    <property type="entry name" value="CocE_NonD"/>
    <property type="match status" value="1"/>
</dbReference>
<name>A0A2L2XB63_9FIRM</name>
<accession>A0A2L2XB63</accession>
<dbReference type="InterPro" id="IPR008979">
    <property type="entry name" value="Galactose-bd-like_sf"/>
</dbReference>
<dbReference type="InterPro" id="IPR000383">
    <property type="entry name" value="Xaa-Pro-like_dom"/>
</dbReference>
<sequence length="546" mass="61291">MSAISRTIARMYKLLPAETYNIAVDKALEIPMHDDVILRADRYYPRHKENLPTLLVRTPYGRSRLGTIWGYIFAERGFQVLIQSCRGTDDSEGEISPFRGEGEDGMATLEWIKNQNWFDGRLGMAGPSYMGFTQWVIARDAGTMLKAFCTQVTTSEFFTAIHPGGSFALEIFLQWVQITNSFSSSIFHYLRSAVNMKRVMKAAISHLPLRAADEIVVGKPMKYWRDWLQHTNYDEWWSADDYSDTVASVTAPNHLISGWYDFLLQQLLRDYDSLEKAGRRPYLTIGPWAHSSNGLAETGLRESLIWLNAHILGKTEALRTSPVRIYVMGANEWRDLSAWPPSNTQNQHWYLQPESALNMVMPPDSHASQFRYDPNNPTPNVGGATNATLARGTGAMDNRKLEARPDVLIFTSTPLEQDTEVIGPVSAELYVNSSLAYTDFFVRLCDVLPSGESMNICDGLLRLTPGNPEPVPDGILKINIMLSPTAYRFRRGHCIRVQVSSGAHPRFARNTGSGEPLATAATMRVADQKVYHDPAHPSSILLPILL</sequence>
<dbReference type="Gene3D" id="3.40.50.1820">
    <property type="entry name" value="alpha/beta hydrolase"/>
    <property type="match status" value="1"/>
</dbReference>
<keyword evidence="4" id="KW-1185">Reference proteome</keyword>
<dbReference type="InterPro" id="IPR013736">
    <property type="entry name" value="Xaa-Pro_dipept_C"/>
</dbReference>